<proteinExistence type="predicted"/>
<feature type="non-terminal residue" evidence="4">
    <location>
        <position position="53"/>
    </location>
</feature>
<dbReference type="HOGENOM" id="CLU_018552_11_2_1"/>
<feature type="non-terminal residue" evidence="4">
    <location>
        <position position="1"/>
    </location>
</feature>
<evidence type="ECO:0000256" key="1">
    <source>
        <dbReference type="ARBA" id="ARBA00001968"/>
    </source>
</evidence>
<evidence type="ECO:0000313" key="5">
    <source>
        <dbReference type="Proteomes" id="UP000054018"/>
    </source>
</evidence>
<evidence type="ECO:0000256" key="2">
    <source>
        <dbReference type="ARBA" id="ARBA00022723"/>
    </source>
</evidence>
<dbReference type="OrthoDB" id="2649667at2759"/>
<protein>
    <recommendedName>
        <fullName evidence="3">DDE Tnp4 domain-containing protein</fullName>
    </recommendedName>
</protein>
<sequence>IGLKIGVPGSLHDSNIFSHIHIYHHPETFLGADKWIWANSAYPSLPWCVIPFK</sequence>
<dbReference type="Pfam" id="PF13359">
    <property type="entry name" value="DDE_Tnp_4"/>
    <property type="match status" value="1"/>
</dbReference>
<dbReference type="InterPro" id="IPR027806">
    <property type="entry name" value="HARBI1_dom"/>
</dbReference>
<organism evidence="4 5">
    <name type="scientific">Pisolithus microcarpus 441</name>
    <dbReference type="NCBI Taxonomy" id="765257"/>
    <lineage>
        <taxon>Eukaryota</taxon>
        <taxon>Fungi</taxon>
        <taxon>Dikarya</taxon>
        <taxon>Basidiomycota</taxon>
        <taxon>Agaricomycotina</taxon>
        <taxon>Agaricomycetes</taxon>
        <taxon>Agaricomycetidae</taxon>
        <taxon>Boletales</taxon>
        <taxon>Sclerodermatineae</taxon>
        <taxon>Pisolithaceae</taxon>
        <taxon>Pisolithus</taxon>
    </lineage>
</organism>
<name>A0A0C9YT75_9AGAM</name>
<reference evidence="5" key="2">
    <citation type="submission" date="2015-01" db="EMBL/GenBank/DDBJ databases">
        <title>Evolutionary Origins and Diversification of the Mycorrhizal Mutualists.</title>
        <authorList>
            <consortium name="DOE Joint Genome Institute"/>
            <consortium name="Mycorrhizal Genomics Consortium"/>
            <person name="Kohler A."/>
            <person name="Kuo A."/>
            <person name="Nagy L.G."/>
            <person name="Floudas D."/>
            <person name="Copeland A."/>
            <person name="Barry K.W."/>
            <person name="Cichocki N."/>
            <person name="Veneault-Fourrey C."/>
            <person name="LaButti K."/>
            <person name="Lindquist E.A."/>
            <person name="Lipzen A."/>
            <person name="Lundell T."/>
            <person name="Morin E."/>
            <person name="Murat C."/>
            <person name="Riley R."/>
            <person name="Ohm R."/>
            <person name="Sun H."/>
            <person name="Tunlid A."/>
            <person name="Henrissat B."/>
            <person name="Grigoriev I.V."/>
            <person name="Hibbett D.S."/>
            <person name="Martin F."/>
        </authorList>
    </citation>
    <scope>NUCLEOTIDE SEQUENCE [LARGE SCALE GENOMIC DNA]</scope>
    <source>
        <strain evidence="5">441</strain>
    </source>
</reference>
<keyword evidence="2" id="KW-0479">Metal-binding</keyword>
<reference evidence="4 5" key="1">
    <citation type="submission" date="2014-04" db="EMBL/GenBank/DDBJ databases">
        <authorList>
            <consortium name="DOE Joint Genome Institute"/>
            <person name="Kuo A."/>
            <person name="Kohler A."/>
            <person name="Costa M.D."/>
            <person name="Nagy L.G."/>
            <person name="Floudas D."/>
            <person name="Copeland A."/>
            <person name="Barry K.W."/>
            <person name="Cichocki N."/>
            <person name="Veneault-Fourrey C."/>
            <person name="LaButti K."/>
            <person name="Lindquist E.A."/>
            <person name="Lipzen A."/>
            <person name="Lundell T."/>
            <person name="Morin E."/>
            <person name="Murat C."/>
            <person name="Sun H."/>
            <person name="Tunlid A."/>
            <person name="Henrissat B."/>
            <person name="Grigoriev I.V."/>
            <person name="Hibbett D.S."/>
            <person name="Martin F."/>
            <person name="Nordberg H.P."/>
            <person name="Cantor M.N."/>
            <person name="Hua S.X."/>
        </authorList>
    </citation>
    <scope>NUCLEOTIDE SEQUENCE [LARGE SCALE GENOMIC DNA]</scope>
    <source>
        <strain evidence="4 5">441</strain>
    </source>
</reference>
<evidence type="ECO:0000313" key="4">
    <source>
        <dbReference type="EMBL" id="KIK19901.1"/>
    </source>
</evidence>
<dbReference type="Proteomes" id="UP000054018">
    <property type="component" value="Unassembled WGS sequence"/>
</dbReference>
<feature type="domain" description="DDE Tnp4" evidence="3">
    <location>
        <begin position="5"/>
        <end position="53"/>
    </location>
</feature>
<accession>A0A0C9YT75</accession>
<dbReference type="GO" id="GO:0046872">
    <property type="term" value="F:metal ion binding"/>
    <property type="evidence" value="ECO:0007669"/>
    <property type="project" value="UniProtKB-KW"/>
</dbReference>
<comment type="cofactor">
    <cofactor evidence="1">
        <name>a divalent metal cation</name>
        <dbReference type="ChEBI" id="CHEBI:60240"/>
    </cofactor>
</comment>
<dbReference type="AlphaFoldDB" id="A0A0C9YT75"/>
<keyword evidence="5" id="KW-1185">Reference proteome</keyword>
<evidence type="ECO:0000259" key="3">
    <source>
        <dbReference type="Pfam" id="PF13359"/>
    </source>
</evidence>
<gene>
    <name evidence="4" type="ORF">PISMIDRAFT_48665</name>
</gene>
<dbReference type="EMBL" id="KN833775">
    <property type="protein sequence ID" value="KIK19901.1"/>
    <property type="molecule type" value="Genomic_DNA"/>
</dbReference>